<evidence type="ECO:0000259" key="9">
    <source>
        <dbReference type="Pfam" id="PF00291"/>
    </source>
</evidence>
<dbReference type="PANTHER" id="PTHR48078:SF6">
    <property type="entry name" value="L-THREONINE DEHYDRATASE CATABOLIC TDCB"/>
    <property type="match status" value="1"/>
</dbReference>
<comment type="caution">
    <text evidence="10">The sequence shown here is derived from an EMBL/GenBank/DDBJ whole genome shotgun (WGS) entry which is preliminary data.</text>
</comment>
<dbReference type="InterPro" id="IPR001926">
    <property type="entry name" value="TrpB-like_PALP"/>
</dbReference>
<dbReference type="NCBIfam" id="NF005680">
    <property type="entry name" value="PRK07476.1"/>
    <property type="match status" value="1"/>
</dbReference>
<accession>A0A1S2LN73</accession>
<dbReference type="GO" id="GO:0006567">
    <property type="term" value="P:L-threonine catabolic process"/>
    <property type="evidence" value="ECO:0007669"/>
    <property type="project" value="TreeGrafter"/>
</dbReference>
<proteinExistence type="inferred from homology"/>
<dbReference type="EMBL" id="MLQR01000027">
    <property type="protein sequence ID" value="OIJ13650.1"/>
    <property type="molecule type" value="Genomic_DNA"/>
</dbReference>
<comment type="cofactor">
    <cofactor evidence="2">
        <name>pyridoxal 5'-phosphate</name>
        <dbReference type="ChEBI" id="CHEBI:597326"/>
    </cofactor>
</comment>
<keyword evidence="11" id="KW-1185">Reference proteome</keyword>
<reference evidence="10 11" key="1">
    <citation type="submission" date="2016-10" db="EMBL/GenBank/DDBJ databases">
        <title>Draft genome sequences of four alkaliphilic bacteria belonging to the Anaerobacillus genus.</title>
        <authorList>
            <person name="Bassil N.M."/>
            <person name="Lloyd J.R."/>
        </authorList>
    </citation>
    <scope>NUCLEOTIDE SEQUENCE [LARGE SCALE GENOMIC DNA]</scope>
    <source>
        <strain evidence="10 11">DSM 18345</strain>
    </source>
</reference>
<dbReference type="CDD" id="cd01562">
    <property type="entry name" value="Thr-dehyd"/>
    <property type="match status" value="1"/>
</dbReference>
<keyword evidence="5" id="KW-0663">Pyridoxal phosphate</keyword>
<dbReference type="GO" id="GO:0003941">
    <property type="term" value="F:L-serine ammonia-lyase activity"/>
    <property type="evidence" value="ECO:0007669"/>
    <property type="project" value="TreeGrafter"/>
</dbReference>
<evidence type="ECO:0000313" key="11">
    <source>
        <dbReference type="Proteomes" id="UP000179524"/>
    </source>
</evidence>
<evidence type="ECO:0000256" key="6">
    <source>
        <dbReference type="ARBA" id="ARBA00023239"/>
    </source>
</evidence>
<sequence length="330" mass="35726">MKTKKKINQSLTTQDIWKARKAIQPYIKKTPLVYSPVLSKQYNANIYLKYEHLHESGAFKMRGAMNAIASLTDEEKRYGVATFSTGNHGFAVALAAKKLGINATVCVSKRVPEVKIEAIKNLGVNLEIYGEGQDDAEKRCYELEEQQGLTVIPPFDDFNVIAGQGTIALEILEDLPQVDCVVGGLSGGGLLSGISLVMKATNPAINVVGLSMENGAAMYESLKASHPVLVSESPTLADSLLGGIGLENQYTFDIIRKNIDQAILIPEETIAKGMAYLYKQHRIVIEGAGAIAAGALLDEMIPTKFSTLVIIISGCNVDYHSHANAIQPYL</sequence>
<comment type="function">
    <text evidence="7">Catalyzes the anaerobic formation of alpha-ketobutyrate and ammonia from threonine in a two-step reaction. The first step involved a dehydration of threonine and a production of enamine intermediates (aminocrotonate), which tautomerizes to its imine form (iminobutyrate). Both intermediates are unstable and short-lived. The second step is the nonenzymatic hydrolysis of the enamine/imine intermediates to form 2-ketobutyrate and free ammonia. In the low water environment of the cell, the second step is accelerated by RidA.</text>
</comment>
<dbReference type="InterPro" id="IPR050147">
    <property type="entry name" value="Ser/Thr_Dehydratase"/>
</dbReference>
<organism evidence="10 11">
    <name type="scientific">Anaerobacillus alkalilacustris</name>
    <dbReference type="NCBI Taxonomy" id="393763"/>
    <lineage>
        <taxon>Bacteria</taxon>
        <taxon>Bacillati</taxon>
        <taxon>Bacillota</taxon>
        <taxon>Bacilli</taxon>
        <taxon>Bacillales</taxon>
        <taxon>Bacillaceae</taxon>
        <taxon>Anaerobacillus</taxon>
    </lineage>
</organism>
<evidence type="ECO:0000256" key="1">
    <source>
        <dbReference type="ARBA" id="ARBA00001274"/>
    </source>
</evidence>
<dbReference type="EC" id="4.3.1.19" evidence="4"/>
<dbReference type="FunFam" id="3.40.50.1100:FF:000005">
    <property type="entry name" value="Threonine dehydratase catabolic"/>
    <property type="match status" value="1"/>
</dbReference>
<evidence type="ECO:0000256" key="5">
    <source>
        <dbReference type="ARBA" id="ARBA00022898"/>
    </source>
</evidence>
<dbReference type="Gene3D" id="3.40.50.1100">
    <property type="match status" value="2"/>
</dbReference>
<evidence type="ECO:0000256" key="7">
    <source>
        <dbReference type="ARBA" id="ARBA00025527"/>
    </source>
</evidence>
<evidence type="ECO:0000313" key="10">
    <source>
        <dbReference type="EMBL" id="OIJ13650.1"/>
    </source>
</evidence>
<dbReference type="InterPro" id="IPR036052">
    <property type="entry name" value="TrpB-like_PALP_sf"/>
</dbReference>
<protein>
    <recommendedName>
        <fullName evidence="4">threonine ammonia-lyase</fullName>
        <ecNumber evidence="4">4.3.1.19</ecNumber>
    </recommendedName>
    <alternativeName>
        <fullName evidence="8">Threonine deaminase</fullName>
    </alternativeName>
</protein>
<keyword evidence="6" id="KW-0456">Lyase</keyword>
<dbReference type="Proteomes" id="UP000179524">
    <property type="component" value="Unassembled WGS sequence"/>
</dbReference>
<dbReference type="OrthoDB" id="9811476at2"/>
<gene>
    <name evidence="10" type="primary">eutB</name>
    <name evidence="10" type="ORF">BKP37_10270</name>
</gene>
<evidence type="ECO:0000256" key="2">
    <source>
        <dbReference type="ARBA" id="ARBA00001933"/>
    </source>
</evidence>
<comment type="similarity">
    <text evidence="3">Belongs to the serine/threonine dehydratase family.</text>
</comment>
<dbReference type="GO" id="GO:0004794">
    <property type="term" value="F:threonine deaminase activity"/>
    <property type="evidence" value="ECO:0007669"/>
    <property type="project" value="UniProtKB-EC"/>
</dbReference>
<evidence type="ECO:0000256" key="4">
    <source>
        <dbReference type="ARBA" id="ARBA00012096"/>
    </source>
</evidence>
<dbReference type="GO" id="GO:0006565">
    <property type="term" value="P:L-serine catabolic process"/>
    <property type="evidence" value="ECO:0007669"/>
    <property type="project" value="TreeGrafter"/>
</dbReference>
<dbReference type="AlphaFoldDB" id="A0A1S2LN73"/>
<feature type="domain" description="Tryptophan synthase beta chain-like PALP" evidence="9">
    <location>
        <begin position="23"/>
        <end position="314"/>
    </location>
</feature>
<comment type="catalytic activity">
    <reaction evidence="1">
        <text>L-threonine = 2-oxobutanoate + NH4(+)</text>
        <dbReference type="Rhea" id="RHEA:22108"/>
        <dbReference type="ChEBI" id="CHEBI:16763"/>
        <dbReference type="ChEBI" id="CHEBI:28938"/>
        <dbReference type="ChEBI" id="CHEBI:57926"/>
        <dbReference type="EC" id="4.3.1.19"/>
    </reaction>
</comment>
<dbReference type="Pfam" id="PF00291">
    <property type="entry name" value="PALP"/>
    <property type="match status" value="1"/>
</dbReference>
<dbReference type="GO" id="GO:0009097">
    <property type="term" value="P:isoleucine biosynthetic process"/>
    <property type="evidence" value="ECO:0007669"/>
    <property type="project" value="TreeGrafter"/>
</dbReference>
<evidence type="ECO:0000256" key="8">
    <source>
        <dbReference type="ARBA" id="ARBA00031427"/>
    </source>
</evidence>
<name>A0A1S2LN73_9BACI</name>
<dbReference type="RefSeq" id="WP_071309501.1">
    <property type="nucleotide sequence ID" value="NZ_MLQR01000027.1"/>
</dbReference>
<dbReference type="PANTHER" id="PTHR48078">
    <property type="entry name" value="THREONINE DEHYDRATASE, MITOCHONDRIAL-RELATED"/>
    <property type="match status" value="1"/>
</dbReference>
<evidence type="ECO:0000256" key="3">
    <source>
        <dbReference type="ARBA" id="ARBA00010869"/>
    </source>
</evidence>
<dbReference type="SUPFAM" id="SSF53686">
    <property type="entry name" value="Tryptophan synthase beta subunit-like PLP-dependent enzymes"/>
    <property type="match status" value="1"/>
</dbReference>